<keyword evidence="5" id="KW-0239">DNA-directed DNA polymerase</keyword>
<accession>A0A9D5K8T7</accession>
<dbReference type="Gene3D" id="3.40.50.300">
    <property type="entry name" value="P-loop containing nucleotide triphosphate hydrolases"/>
    <property type="match status" value="1"/>
</dbReference>
<name>A0A9D5K8T7_UNCW3</name>
<proteinExistence type="inferred from homology"/>
<dbReference type="GO" id="GO:0003887">
    <property type="term" value="F:DNA-directed DNA polymerase activity"/>
    <property type="evidence" value="ECO:0007669"/>
    <property type="project" value="UniProtKB-KW"/>
</dbReference>
<comment type="similarity">
    <text evidence="6">Belongs to the DNA polymerase HolA subunit family.</text>
</comment>
<dbReference type="EMBL" id="WJKJ01000145">
    <property type="protein sequence ID" value="MBD3364448.1"/>
    <property type="molecule type" value="Genomic_DNA"/>
</dbReference>
<dbReference type="Proteomes" id="UP000630660">
    <property type="component" value="Unassembled WGS sequence"/>
</dbReference>
<evidence type="ECO:0000313" key="10">
    <source>
        <dbReference type="Proteomes" id="UP000630660"/>
    </source>
</evidence>
<dbReference type="Gene3D" id="1.20.272.10">
    <property type="match status" value="1"/>
</dbReference>
<comment type="caution">
    <text evidence="9">The sequence shown here is derived from an EMBL/GenBank/DDBJ whole genome shotgun (WGS) entry which is preliminary data.</text>
</comment>
<evidence type="ECO:0000256" key="3">
    <source>
        <dbReference type="ARBA" id="ARBA00022695"/>
    </source>
</evidence>
<dbReference type="PANTHER" id="PTHR34388:SF1">
    <property type="entry name" value="DNA POLYMERASE III SUBUNIT DELTA"/>
    <property type="match status" value="1"/>
</dbReference>
<evidence type="ECO:0000256" key="5">
    <source>
        <dbReference type="ARBA" id="ARBA00022932"/>
    </source>
</evidence>
<organism evidence="9 10">
    <name type="scientific">candidate division WOR-3 bacterium</name>
    <dbReference type="NCBI Taxonomy" id="2052148"/>
    <lineage>
        <taxon>Bacteria</taxon>
        <taxon>Bacteria division WOR-3</taxon>
    </lineage>
</organism>
<dbReference type="InterPro" id="IPR008921">
    <property type="entry name" value="DNA_pol3_clamp-load_cplx_C"/>
</dbReference>
<dbReference type="GO" id="GO:0009360">
    <property type="term" value="C:DNA polymerase III complex"/>
    <property type="evidence" value="ECO:0007669"/>
    <property type="project" value="TreeGrafter"/>
</dbReference>
<dbReference type="InterPro" id="IPR005790">
    <property type="entry name" value="DNA_polIII_delta"/>
</dbReference>
<dbReference type="GO" id="GO:0003677">
    <property type="term" value="F:DNA binding"/>
    <property type="evidence" value="ECO:0007669"/>
    <property type="project" value="InterPro"/>
</dbReference>
<reference evidence="9" key="1">
    <citation type="submission" date="2019-11" db="EMBL/GenBank/DDBJ databases">
        <title>Microbial mats filling the niche in hypersaline microbial mats.</title>
        <authorList>
            <person name="Wong H.L."/>
            <person name="Macleod F.I."/>
            <person name="White R.A. III"/>
            <person name="Burns B.P."/>
        </authorList>
    </citation>
    <scope>NUCLEOTIDE SEQUENCE</scope>
    <source>
        <strain evidence="9">Bin_327</strain>
    </source>
</reference>
<dbReference type="NCBIfam" id="TIGR01128">
    <property type="entry name" value="holA"/>
    <property type="match status" value="1"/>
</dbReference>
<keyword evidence="3" id="KW-0548">Nucleotidyltransferase</keyword>
<protein>
    <recommendedName>
        <fullName evidence="1">DNA-directed DNA polymerase</fullName>
        <ecNumber evidence="1">2.7.7.7</ecNumber>
    </recommendedName>
</protein>
<gene>
    <name evidence="9" type="ORF">GF359_04455</name>
</gene>
<dbReference type="InterPro" id="IPR048466">
    <property type="entry name" value="DNA_pol3_delta-like_C"/>
</dbReference>
<dbReference type="GO" id="GO:0006261">
    <property type="term" value="P:DNA-templated DNA replication"/>
    <property type="evidence" value="ECO:0007669"/>
    <property type="project" value="TreeGrafter"/>
</dbReference>
<dbReference type="SUPFAM" id="SSF52540">
    <property type="entry name" value="P-loop containing nucleoside triphosphate hydrolases"/>
    <property type="match status" value="1"/>
</dbReference>
<evidence type="ECO:0000259" key="8">
    <source>
        <dbReference type="Pfam" id="PF21694"/>
    </source>
</evidence>
<dbReference type="PANTHER" id="PTHR34388">
    <property type="entry name" value="DNA POLYMERASE III SUBUNIT DELTA"/>
    <property type="match status" value="1"/>
</dbReference>
<feature type="domain" description="DNA polymerase III delta subunit-like C-terminal" evidence="8">
    <location>
        <begin position="233"/>
        <end position="348"/>
    </location>
</feature>
<evidence type="ECO:0000256" key="6">
    <source>
        <dbReference type="ARBA" id="ARBA00034754"/>
    </source>
</evidence>
<evidence type="ECO:0000256" key="7">
    <source>
        <dbReference type="ARBA" id="ARBA00049244"/>
    </source>
</evidence>
<evidence type="ECO:0000256" key="2">
    <source>
        <dbReference type="ARBA" id="ARBA00022679"/>
    </source>
</evidence>
<evidence type="ECO:0000313" key="9">
    <source>
        <dbReference type="EMBL" id="MBD3364448.1"/>
    </source>
</evidence>
<dbReference type="AlphaFoldDB" id="A0A9D5K8T7"/>
<keyword evidence="2" id="KW-0808">Transferase</keyword>
<dbReference type="Gene3D" id="1.10.8.60">
    <property type="match status" value="1"/>
</dbReference>
<dbReference type="InterPro" id="IPR027417">
    <property type="entry name" value="P-loop_NTPase"/>
</dbReference>
<sequence>MRITREELLKQISEGTLERSILCHGEEGFFHDMVISALREKYGGSGSWGFEVVDAPMLDPAKLFTSAGTLSFGGGTKVTLIRNAHRLYEAQKSGLEKLFSNPTPERLIVLSTHRHLKQANELLAWCKDNKLNICVLNPIKSRELVPWIKEESSKRNFSLDKKTIAFIIDLTVGNLQAINQMLDKIDLFRTDKKLIGQKEVEDLLNDTFEKKIYDCVKAVFEVRSGKVPHSKLDQVARERNKAASEMQRVLLFDSKDGMVKLIKAIFREAFNLLKYHELKKAGASKEEIAKILRLRPSQKWLLDNQFPSTAARWPADRLHNLLMRLAETDFSLRVSGRDAEAMLEQIVIGNLKPTSIEEYDEVFL</sequence>
<dbReference type="EC" id="2.7.7.7" evidence="1"/>
<evidence type="ECO:0000256" key="4">
    <source>
        <dbReference type="ARBA" id="ARBA00022705"/>
    </source>
</evidence>
<comment type="catalytic activity">
    <reaction evidence="7">
        <text>DNA(n) + a 2'-deoxyribonucleoside 5'-triphosphate = DNA(n+1) + diphosphate</text>
        <dbReference type="Rhea" id="RHEA:22508"/>
        <dbReference type="Rhea" id="RHEA-COMP:17339"/>
        <dbReference type="Rhea" id="RHEA-COMP:17340"/>
        <dbReference type="ChEBI" id="CHEBI:33019"/>
        <dbReference type="ChEBI" id="CHEBI:61560"/>
        <dbReference type="ChEBI" id="CHEBI:173112"/>
        <dbReference type="EC" id="2.7.7.7"/>
    </reaction>
</comment>
<dbReference type="Pfam" id="PF21694">
    <property type="entry name" value="DNA_pol3_delta_C"/>
    <property type="match status" value="1"/>
</dbReference>
<dbReference type="SUPFAM" id="SSF48019">
    <property type="entry name" value="post-AAA+ oligomerization domain-like"/>
    <property type="match status" value="1"/>
</dbReference>
<keyword evidence="4" id="KW-0235">DNA replication</keyword>
<evidence type="ECO:0000256" key="1">
    <source>
        <dbReference type="ARBA" id="ARBA00012417"/>
    </source>
</evidence>